<organism evidence="2 3">
    <name type="scientific">Empedobacter brevis</name>
    <dbReference type="NCBI Taxonomy" id="247"/>
    <lineage>
        <taxon>Bacteria</taxon>
        <taxon>Pseudomonadati</taxon>
        <taxon>Bacteroidota</taxon>
        <taxon>Flavobacteriia</taxon>
        <taxon>Flavobacteriales</taxon>
        <taxon>Weeksellaceae</taxon>
        <taxon>Empedobacter</taxon>
    </lineage>
</organism>
<sequence>MKHLLILLLLIGNLTVEAQTKFKIVEKETDTWRSIYSIVDENNKTIKVLDSAKYFMPLSGFEYGYFAVIAKKGSKNHGWPAIDADENLLFYVYNTSFGEPSPDYLIENKIRIIDENEKIGFANEKGEIIIKPKFEIATSFHNGYAIIAEKCKKVPWGDHQHENGCNHYSIECEKHGYIDEKGNVIKLGDFTFEQIMEEIKWKPDEQY</sequence>
<evidence type="ECO:0000256" key="1">
    <source>
        <dbReference type="SAM" id="SignalP"/>
    </source>
</evidence>
<dbReference type="Proteomes" id="UP001170959">
    <property type="component" value="Unassembled WGS sequence"/>
</dbReference>
<feature type="chain" id="PRO_5042569653" evidence="1">
    <location>
        <begin position="19"/>
        <end position="207"/>
    </location>
</feature>
<dbReference type="EMBL" id="JACAGJ010000001">
    <property type="protein sequence ID" value="MDM1071313.1"/>
    <property type="molecule type" value="Genomic_DNA"/>
</dbReference>
<reference evidence="2" key="1">
    <citation type="submission" date="2020-06" db="EMBL/GenBank/DDBJ databases">
        <authorList>
            <person name="Dong N."/>
        </authorList>
    </citation>
    <scope>NUCLEOTIDE SEQUENCE</scope>
    <source>
        <strain evidence="2">R655-4</strain>
    </source>
</reference>
<name>A0AAJ1QC16_9FLAO</name>
<dbReference type="AlphaFoldDB" id="A0AAJ1QC16"/>
<protein>
    <submittedName>
        <fullName evidence="2">WG repeat-containing protein</fullName>
    </submittedName>
</protein>
<dbReference type="Pfam" id="PF14903">
    <property type="entry name" value="WG_beta_rep"/>
    <property type="match status" value="1"/>
</dbReference>
<proteinExistence type="predicted"/>
<gene>
    <name evidence="2" type="ORF">HX001_02275</name>
</gene>
<comment type="caution">
    <text evidence="2">The sequence shown here is derived from an EMBL/GenBank/DDBJ whole genome shotgun (WGS) entry which is preliminary data.</text>
</comment>
<dbReference type="RefSeq" id="WP_286491745.1">
    <property type="nucleotide sequence ID" value="NZ_JACAGJ010000001.1"/>
</dbReference>
<evidence type="ECO:0000313" key="3">
    <source>
        <dbReference type="Proteomes" id="UP001170959"/>
    </source>
</evidence>
<evidence type="ECO:0000313" key="2">
    <source>
        <dbReference type="EMBL" id="MDM1071313.1"/>
    </source>
</evidence>
<dbReference type="InterPro" id="IPR032774">
    <property type="entry name" value="WG_beta_rep"/>
</dbReference>
<reference evidence="2" key="2">
    <citation type="journal article" date="2022" name="Sci. Total Environ.">
        <title>Prevalence, transmission, and molecular epidemiology of tet(X)-positive bacteria among humans, animals, and environmental niches in China: An epidemiological, and genomic-based study.</title>
        <authorList>
            <person name="Dong N."/>
            <person name="Zeng Y."/>
            <person name="Cai C."/>
            <person name="Sun C."/>
            <person name="Lu J."/>
            <person name="Liu C."/>
            <person name="Zhou H."/>
            <person name="Sun Q."/>
            <person name="Shu L."/>
            <person name="Wang H."/>
            <person name="Wang Y."/>
            <person name="Wang S."/>
            <person name="Wu C."/>
            <person name="Chan E.W."/>
            <person name="Chen G."/>
            <person name="Shen Z."/>
            <person name="Chen S."/>
            <person name="Zhang R."/>
        </authorList>
    </citation>
    <scope>NUCLEOTIDE SEQUENCE</scope>
    <source>
        <strain evidence="2">R655-4</strain>
    </source>
</reference>
<feature type="signal peptide" evidence="1">
    <location>
        <begin position="1"/>
        <end position="18"/>
    </location>
</feature>
<keyword evidence="1" id="KW-0732">Signal</keyword>
<accession>A0AAJ1QC16</accession>